<protein>
    <submittedName>
        <fullName evidence="6">Guanine deaminase</fullName>
    </submittedName>
</protein>
<keyword evidence="2" id="KW-0479">Metal-binding</keyword>
<dbReference type="InterPro" id="IPR032466">
    <property type="entry name" value="Metal_Hydrolase"/>
</dbReference>
<dbReference type="GO" id="GO:0008892">
    <property type="term" value="F:guanine deaminase activity"/>
    <property type="evidence" value="ECO:0007669"/>
    <property type="project" value="TreeGrafter"/>
</dbReference>
<gene>
    <name evidence="6" type="ORF">GWA01_00350</name>
</gene>
<dbReference type="EMBL" id="BJUZ01000001">
    <property type="protein sequence ID" value="GEK92265.1"/>
    <property type="molecule type" value="Genomic_DNA"/>
</dbReference>
<evidence type="ECO:0000256" key="2">
    <source>
        <dbReference type="ARBA" id="ARBA00022723"/>
    </source>
</evidence>
<dbReference type="Gene3D" id="3.20.20.140">
    <property type="entry name" value="Metal-dependent hydrolases"/>
    <property type="match status" value="1"/>
</dbReference>
<evidence type="ECO:0000256" key="3">
    <source>
        <dbReference type="ARBA" id="ARBA00022801"/>
    </source>
</evidence>
<dbReference type="GO" id="GO:0005829">
    <property type="term" value="C:cytosol"/>
    <property type="evidence" value="ECO:0007669"/>
    <property type="project" value="TreeGrafter"/>
</dbReference>
<keyword evidence="3" id="KW-0378">Hydrolase</keyword>
<accession>A0A511AVP2</accession>
<dbReference type="Gene3D" id="2.30.40.10">
    <property type="entry name" value="Urease, subunit C, domain 1"/>
    <property type="match status" value="1"/>
</dbReference>
<dbReference type="PANTHER" id="PTHR11271">
    <property type="entry name" value="GUANINE DEAMINASE"/>
    <property type="match status" value="1"/>
</dbReference>
<comment type="cofactor">
    <cofactor evidence="1">
        <name>Zn(2+)</name>
        <dbReference type="ChEBI" id="CHEBI:29105"/>
    </cofactor>
</comment>
<proteinExistence type="predicted"/>
<dbReference type="InterPro" id="IPR051607">
    <property type="entry name" value="Metallo-dep_hydrolases"/>
</dbReference>
<dbReference type="PANTHER" id="PTHR11271:SF6">
    <property type="entry name" value="GUANINE DEAMINASE"/>
    <property type="match status" value="1"/>
</dbReference>
<dbReference type="InterPro" id="IPR006680">
    <property type="entry name" value="Amidohydro-rel"/>
</dbReference>
<dbReference type="Pfam" id="PF01979">
    <property type="entry name" value="Amidohydro_1"/>
    <property type="match status" value="1"/>
</dbReference>
<dbReference type="SUPFAM" id="SSF51556">
    <property type="entry name" value="Metallo-dependent hydrolases"/>
    <property type="match status" value="1"/>
</dbReference>
<dbReference type="AlphaFoldDB" id="A0A511AVP2"/>
<dbReference type="InterPro" id="IPR011059">
    <property type="entry name" value="Metal-dep_hydrolase_composite"/>
</dbReference>
<organism evidence="6 7">
    <name type="scientific">Gluconobacter wancherniae NBRC 103581</name>
    <dbReference type="NCBI Taxonomy" id="656744"/>
    <lineage>
        <taxon>Bacteria</taxon>
        <taxon>Pseudomonadati</taxon>
        <taxon>Pseudomonadota</taxon>
        <taxon>Alphaproteobacteria</taxon>
        <taxon>Acetobacterales</taxon>
        <taxon>Acetobacteraceae</taxon>
        <taxon>Gluconobacter</taxon>
    </lineage>
</organism>
<dbReference type="Proteomes" id="UP000321230">
    <property type="component" value="Unassembled WGS sequence"/>
</dbReference>
<reference evidence="6 7" key="1">
    <citation type="submission" date="2019-07" db="EMBL/GenBank/DDBJ databases">
        <title>Whole genome shotgun sequence of Gluconobacter wancherniae NBRC 103581.</title>
        <authorList>
            <person name="Hosoyama A."/>
            <person name="Uohara A."/>
            <person name="Ohji S."/>
            <person name="Ichikawa N."/>
        </authorList>
    </citation>
    <scope>NUCLEOTIDE SEQUENCE [LARGE SCALE GENOMIC DNA]</scope>
    <source>
        <strain evidence="6 7">NBRC 103581</strain>
    </source>
</reference>
<sequence length="444" mass="48025">MSGFVITGRILDPISPGCTSLTWSALRIDDHGIIAERAEEGSNAYNDLCKSPGTISLSADSILMPGLTDLHIHAPQWPQAGKALDLPLEQWLGRYTFPLESRYADLDFAACVYDELVPTLLRNGTTTALYFATIHEEASLELAKSCLRHGQRGFVGLVAMDDPQLCPPEYRNSSAAAAIEATRRFITAVQQLPGNESGLVQPVITPRFIPACSDALLQGLGDLARETGVRVQTHASESDWEHQHVLSRLHCTDTEALDSFGLLRPCTILAHSNFVTHQDRTLIRNRSAGLAHCPISNAFFAGAVLPVHKILDENVRCGLGTDISGGYSPSILENARQAVLAARMLDSGTDPHVSPQSRGAPGNRIDFQEAFWLATRGGAEALGVPTGQLQTGMTFDALEITSGRSSLRLDLNENGPTAAQKIVCHAGPENIARVWINGRLIRKE</sequence>
<dbReference type="GO" id="GO:0008270">
    <property type="term" value="F:zinc ion binding"/>
    <property type="evidence" value="ECO:0007669"/>
    <property type="project" value="TreeGrafter"/>
</dbReference>
<evidence type="ECO:0000313" key="7">
    <source>
        <dbReference type="Proteomes" id="UP000321230"/>
    </source>
</evidence>
<evidence type="ECO:0000259" key="5">
    <source>
        <dbReference type="Pfam" id="PF01979"/>
    </source>
</evidence>
<evidence type="ECO:0000313" key="6">
    <source>
        <dbReference type="EMBL" id="GEK92265.1"/>
    </source>
</evidence>
<dbReference type="OrthoDB" id="9787621at2"/>
<evidence type="ECO:0000256" key="4">
    <source>
        <dbReference type="ARBA" id="ARBA00022833"/>
    </source>
</evidence>
<keyword evidence="4" id="KW-0862">Zinc</keyword>
<comment type="caution">
    <text evidence="6">The sequence shown here is derived from an EMBL/GenBank/DDBJ whole genome shotgun (WGS) entry which is preliminary data.</text>
</comment>
<dbReference type="RefSeq" id="WP_146792873.1">
    <property type="nucleotide sequence ID" value="NZ_BARC01000005.1"/>
</dbReference>
<name>A0A511AVP2_9PROT</name>
<feature type="domain" description="Amidohydrolase-related" evidence="5">
    <location>
        <begin position="62"/>
        <end position="440"/>
    </location>
</feature>
<keyword evidence="7" id="KW-1185">Reference proteome</keyword>
<evidence type="ECO:0000256" key="1">
    <source>
        <dbReference type="ARBA" id="ARBA00001947"/>
    </source>
</evidence>
<dbReference type="GO" id="GO:0046098">
    <property type="term" value="P:guanine metabolic process"/>
    <property type="evidence" value="ECO:0007669"/>
    <property type="project" value="TreeGrafter"/>
</dbReference>